<name>A0A318R0J8_PROMR</name>
<protein>
    <submittedName>
        <fullName evidence="1">Uncharacterized protein</fullName>
    </submittedName>
</protein>
<dbReference type="EMBL" id="QJUE01000006">
    <property type="protein sequence ID" value="PYE00697.1"/>
    <property type="molecule type" value="Genomic_DNA"/>
</dbReference>
<proteinExistence type="predicted"/>
<dbReference type="RefSeq" id="WP_158467396.1">
    <property type="nucleotide sequence ID" value="NZ_QJUE01000006.1"/>
</dbReference>
<accession>A0A318R0J8</accession>
<sequence length="61" mass="6672">MAKITIDGKDYDTDSFSDDAKKNFASLQFVQTEINRLQSLLAVAKTAQVAYSTALKNAVES</sequence>
<gene>
    <name evidence="1" type="ORF">DNJ73_09140</name>
</gene>
<dbReference type="Proteomes" id="UP000247807">
    <property type="component" value="Unassembled WGS sequence"/>
</dbReference>
<evidence type="ECO:0000313" key="2">
    <source>
        <dbReference type="Proteomes" id="UP000247807"/>
    </source>
</evidence>
<reference evidence="1 2" key="1">
    <citation type="journal article" date="2018" name="Appl. Environ. Microbiol.">
        <title>Genome rearrangement shapes Prochlorococcus ecological adaptation.</title>
        <authorList>
            <person name="Yan W."/>
            <person name="Wei S."/>
            <person name="Wang Q."/>
            <person name="Xiao X."/>
            <person name="Zeng Q."/>
            <person name="Jiao N."/>
            <person name="Zhang R."/>
        </authorList>
    </citation>
    <scope>NUCLEOTIDE SEQUENCE [LARGE SCALE GENOMIC DNA]</scope>
    <source>
        <strain evidence="1 2">XMU1408</strain>
    </source>
</reference>
<comment type="caution">
    <text evidence="1">The sequence shown here is derived from an EMBL/GenBank/DDBJ whole genome shotgun (WGS) entry which is preliminary data.</text>
</comment>
<evidence type="ECO:0000313" key="1">
    <source>
        <dbReference type="EMBL" id="PYE00697.1"/>
    </source>
</evidence>
<dbReference type="AlphaFoldDB" id="A0A318R0J8"/>
<dbReference type="OrthoDB" id="542469at2"/>
<organism evidence="1 2">
    <name type="scientific">Prochlorococcus marinus XMU1408</name>
    <dbReference type="NCBI Taxonomy" id="2213228"/>
    <lineage>
        <taxon>Bacteria</taxon>
        <taxon>Bacillati</taxon>
        <taxon>Cyanobacteriota</taxon>
        <taxon>Cyanophyceae</taxon>
        <taxon>Synechococcales</taxon>
        <taxon>Prochlorococcaceae</taxon>
        <taxon>Prochlorococcus</taxon>
    </lineage>
</organism>